<evidence type="ECO:0000313" key="1">
    <source>
        <dbReference type="EMBL" id="AXY57996.1"/>
    </source>
</evidence>
<dbReference type="Proteomes" id="UP000263753">
    <property type="component" value="Chromosome"/>
</dbReference>
<proteinExistence type="predicted"/>
<sequence length="82" mass="9402">MLHERSSVFSHSFKSDVKSDISTEKIIFSVLYGCILPVSKHSIKYRPDIHYPQSVYSTLNFSDFHACSMPKHAVQQLNSAKR</sequence>
<gene>
    <name evidence="1" type="ORF">CDG60_16370</name>
</gene>
<dbReference type="AlphaFoldDB" id="A0A3B7LYK5"/>
<dbReference type="KEGG" id="achi:CDG60_16370"/>
<accession>A0A3B7LYK5</accession>
<evidence type="ECO:0000313" key="2">
    <source>
        <dbReference type="Proteomes" id="UP000263753"/>
    </source>
</evidence>
<name>A0A3B7LYK5_9GAMM</name>
<organism evidence="1 2">
    <name type="scientific">Acinetobacter chinensis</name>
    <dbReference type="NCBI Taxonomy" id="2004650"/>
    <lineage>
        <taxon>Bacteria</taxon>
        <taxon>Pseudomonadati</taxon>
        <taxon>Pseudomonadota</taxon>
        <taxon>Gammaproteobacteria</taxon>
        <taxon>Moraxellales</taxon>
        <taxon>Moraxellaceae</taxon>
        <taxon>Acinetobacter</taxon>
    </lineage>
</organism>
<protein>
    <submittedName>
        <fullName evidence="1">Uncharacterized protein</fullName>
    </submittedName>
</protein>
<reference evidence="2" key="1">
    <citation type="submission" date="2018-09" db="EMBL/GenBank/DDBJ databases">
        <title>The complete genome of Acinetobacter sp. strain WCHAc010005.</title>
        <authorList>
            <person name="Hu Y."/>
            <person name="Long H."/>
            <person name="Feng Y."/>
            <person name="Zong Z."/>
        </authorList>
    </citation>
    <scope>NUCLEOTIDE SEQUENCE [LARGE SCALE GENOMIC DNA]</scope>
    <source>
        <strain evidence="2">WCHAc010005</strain>
    </source>
</reference>
<dbReference type="EMBL" id="CP032134">
    <property type="protein sequence ID" value="AXY57996.1"/>
    <property type="molecule type" value="Genomic_DNA"/>
</dbReference>